<keyword evidence="4" id="KW-1185">Reference proteome</keyword>
<evidence type="ECO:0000313" key="3">
    <source>
        <dbReference type="EMBL" id="CAL5068824.1"/>
    </source>
</evidence>
<dbReference type="PANTHER" id="PTHR31900:SF30">
    <property type="entry name" value="SUPERFAMILY PROTEIN, PUTATIVE-RELATED"/>
    <property type="match status" value="1"/>
</dbReference>
<dbReference type="Proteomes" id="UP001497457">
    <property type="component" value="Chromosome 5rd"/>
</dbReference>
<dbReference type="SUPFAM" id="SSF52047">
    <property type="entry name" value="RNI-like"/>
    <property type="match status" value="1"/>
</dbReference>
<gene>
    <name evidence="3" type="ORF">URODEC1_LOCUS101817</name>
</gene>
<accession>A0ABC9F5V0</accession>
<feature type="region of interest" description="Disordered" evidence="1">
    <location>
        <begin position="411"/>
        <end position="430"/>
    </location>
</feature>
<dbReference type="InterPro" id="IPR050232">
    <property type="entry name" value="FBL13/AtMIF1-like"/>
</dbReference>
<dbReference type="PANTHER" id="PTHR31900">
    <property type="entry name" value="F-BOX/RNI SUPERFAMILY PROTEIN-RELATED"/>
    <property type="match status" value="1"/>
</dbReference>
<dbReference type="PROSITE" id="PS50181">
    <property type="entry name" value="FBOX"/>
    <property type="match status" value="1"/>
</dbReference>
<dbReference type="InterPro" id="IPR001810">
    <property type="entry name" value="F-box_dom"/>
</dbReference>
<dbReference type="Gene3D" id="1.20.1280.50">
    <property type="match status" value="1"/>
</dbReference>
<dbReference type="EMBL" id="OZ075115">
    <property type="protein sequence ID" value="CAL5068824.1"/>
    <property type="molecule type" value="Genomic_DNA"/>
</dbReference>
<evidence type="ECO:0000313" key="4">
    <source>
        <dbReference type="Proteomes" id="UP001497457"/>
    </source>
</evidence>
<protein>
    <recommendedName>
        <fullName evidence="2">F-box domain-containing protein</fullName>
    </recommendedName>
</protein>
<proteinExistence type="predicted"/>
<dbReference type="SUPFAM" id="SSF81383">
    <property type="entry name" value="F-box domain"/>
    <property type="match status" value="1"/>
</dbReference>
<dbReference type="InterPro" id="IPR036047">
    <property type="entry name" value="F-box-like_dom_sf"/>
</dbReference>
<dbReference type="Gene3D" id="3.80.10.10">
    <property type="entry name" value="Ribonuclease Inhibitor"/>
    <property type="match status" value="1"/>
</dbReference>
<dbReference type="Pfam" id="PF00646">
    <property type="entry name" value="F-box"/>
    <property type="match status" value="1"/>
</dbReference>
<evidence type="ECO:0000256" key="1">
    <source>
        <dbReference type="SAM" id="MobiDB-lite"/>
    </source>
</evidence>
<reference evidence="3 4" key="2">
    <citation type="submission" date="2024-10" db="EMBL/GenBank/DDBJ databases">
        <authorList>
            <person name="Ryan C."/>
        </authorList>
    </citation>
    <scope>NUCLEOTIDE SEQUENCE [LARGE SCALE GENOMIC DNA]</scope>
</reference>
<reference evidence="4" key="1">
    <citation type="submission" date="2024-06" db="EMBL/GenBank/DDBJ databases">
        <authorList>
            <person name="Ryan C."/>
        </authorList>
    </citation>
    <scope>NUCLEOTIDE SEQUENCE [LARGE SCALE GENOMIC DNA]</scope>
</reference>
<dbReference type="InterPro" id="IPR055411">
    <property type="entry name" value="LRR_FXL15/At3g58940/PEG3-like"/>
</dbReference>
<sequence length="519" mass="58192">MASVGRQDAGGEDRLSGLPDKTLGHILSFLPTMEAGRAAMLSSRWRDIFASVHTISYVELYDPKTMDTDTWSTFYFDSEERRSTNGNFLDKVNGALLCRRRCAGPETTPLRVFRVFFQDYHNWDKPMVDRWVAYALQQAGDEELHLDLRLHSGVACKCGRSAEDDSYEEYCRRRRRRGGRQSSNRLPSRLFSCAALRSLRVAYCSLVPPEHISLPAVETLHLTGVRNPGATIQRLISACPRLVDLTLEGCPEARRVSVLDKRLRRLSLRCCQNLESVAVDASGLVAFDYRGTVPPESLLTLRGTPRVSSCTVEFCDRIKLFGEDELVRVRKLLDKFADAARYLHLGSRRLGCGMKTESSFSGFPTFSALRRLELTGCPESRSTAIALARILEQTPNLEALTLFMKPVDNNDSSSKDDVVDNNDSSSKDDVEGDVVMTTTTDAMADFPAQCLRHRLREFNLVHYGGDETQRKVAEMVLGKALLLQKLCVVFPKAPLALQTSLMNEIKGWVVNKSAKMLFL</sequence>
<dbReference type="Pfam" id="PF24758">
    <property type="entry name" value="LRR_At5g56370"/>
    <property type="match status" value="1"/>
</dbReference>
<feature type="domain" description="F-box" evidence="2">
    <location>
        <begin position="12"/>
        <end position="60"/>
    </location>
</feature>
<organism evidence="3 4">
    <name type="scientific">Urochloa decumbens</name>
    <dbReference type="NCBI Taxonomy" id="240449"/>
    <lineage>
        <taxon>Eukaryota</taxon>
        <taxon>Viridiplantae</taxon>
        <taxon>Streptophyta</taxon>
        <taxon>Embryophyta</taxon>
        <taxon>Tracheophyta</taxon>
        <taxon>Spermatophyta</taxon>
        <taxon>Magnoliopsida</taxon>
        <taxon>Liliopsida</taxon>
        <taxon>Poales</taxon>
        <taxon>Poaceae</taxon>
        <taxon>PACMAD clade</taxon>
        <taxon>Panicoideae</taxon>
        <taxon>Panicodae</taxon>
        <taxon>Paniceae</taxon>
        <taxon>Melinidinae</taxon>
        <taxon>Urochloa</taxon>
    </lineage>
</organism>
<dbReference type="AlphaFoldDB" id="A0ABC9F5V0"/>
<dbReference type="InterPro" id="IPR032675">
    <property type="entry name" value="LRR_dom_sf"/>
</dbReference>
<name>A0ABC9F5V0_9POAL</name>
<evidence type="ECO:0000259" key="2">
    <source>
        <dbReference type="PROSITE" id="PS50181"/>
    </source>
</evidence>